<dbReference type="Proteomes" id="UP001589789">
    <property type="component" value="Unassembled WGS sequence"/>
</dbReference>
<comment type="caution">
    <text evidence="6">The sequence shown here is derived from an EMBL/GenBank/DDBJ whole genome shotgun (WGS) entry which is preliminary data.</text>
</comment>
<evidence type="ECO:0000256" key="3">
    <source>
        <dbReference type="ARBA" id="ARBA00022827"/>
    </source>
</evidence>
<dbReference type="PANTHER" id="PTHR42913">
    <property type="entry name" value="APOPTOSIS-INDUCING FACTOR 1"/>
    <property type="match status" value="1"/>
</dbReference>
<dbReference type="InterPro" id="IPR051169">
    <property type="entry name" value="NADH-Q_oxidoreductase"/>
</dbReference>
<reference evidence="6 7" key="1">
    <citation type="submission" date="2024-09" db="EMBL/GenBank/DDBJ databases">
        <authorList>
            <person name="Sun Q."/>
            <person name="Mori K."/>
        </authorList>
    </citation>
    <scope>NUCLEOTIDE SEQUENCE [LARGE SCALE GENOMIC DNA]</scope>
    <source>
        <strain evidence="6 7">CCM 7468</strain>
    </source>
</reference>
<evidence type="ECO:0000256" key="4">
    <source>
        <dbReference type="ARBA" id="ARBA00023002"/>
    </source>
</evidence>
<gene>
    <name evidence="6" type="ORF">ACFFIC_28065</name>
</gene>
<dbReference type="EMBL" id="JBHLVZ010000110">
    <property type="protein sequence ID" value="MFC0389370.1"/>
    <property type="molecule type" value="Genomic_DNA"/>
</dbReference>
<name>A0ABV6J0H5_9PROT</name>
<evidence type="ECO:0000256" key="2">
    <source>
        <dbReference type="ARBA" id="ARBA00022630"/>
    </source>
</evidence>
<dbReference type="Pfam" id="PF07992">
    <property type="entry name" value="Pyr_redox_2"/>
    <property type="match status" value="1"/>
</dbReference>
<keyword evidence="2" id="KW-0285">Flavoprotein</keyword>
<organism evidence="6 7">
    <name type="scientific">Muricoccus vinaceus</name>
    <dbReference type="NCBI Taxonomy" id="424704"/>
    <lineage>
        <taxon>Bacteria</taxon>
        <taxon>Pseudomonadati</taxon>
        <taxon>Pseudomonadota</taxon>
        <taxon>Alphaproteobacteria</taxon>
        <taxon>Acetobacterales</taxon>
        <taxon>Roseomonadaceae</taxon>
        <taxon>Muricoccus</taxon>
    </lineage>
</organism>
<dbReference type="PRINTS" id="PR00368">
    <property type="entry name" value="FADPNR"/>
</dbReference>
<dbReference type="RefSeq" id="WP_377056721.1">
    <property type="nucleotide sequence ID" value="NZ_JBHLVZ010000110.1"/>
</dbReference>
<evidence type="ECO:0000313" key="6">
    <source>
        <dbReference type="EMBL" id="MFC0389370.1"/>
    </source>
</evidence>
<dbReference type="PRINTS" id="PR00411">
    <property type="entry name" value="PNDRDTASEI"/>
</dbReference>
<dbReference type="EC" id="1.6.5.-" evidence="6"/>
<evidence type="ECO:0000313" key="7">
    <source>
        <dbReference type="Proteomes" id="UP001589789"/>
    </source>
</evidence>
<dbReference type="InterPro" id="IPR023753">
    <property type="entry name" value="FAD/NAD-binding_dom"/>
</dbReference>
<dbReference type="GO" id="GO:0016491">
    <property type="term" value="F:oxidoreductase activity"/>
    <property type="evidence" value="ECO:0007669"/>
    <property type="project" value="UniProtKB-KW"/>
</dbReference>
<evidence type="ECO:0000259" key="5">
    <source>
        <dbReference type="Pfam" id="PF07992"/>
    </source>
</evidence>
<dbReference type="SUPFAM" id="SSF51905">
    <property type="entry name" value="FAD/NAD(P)-binding domain"/>
    <property type="match status" value="2"/>
</dbReference>
<dbReference type="InterPro" id="IPR036188">
    <property type="entry name" value="FAD/NAD-bd_sf"/>
</dbReference>
<sequence>MGKHVLLTGAGHAHLLLLRHAAEFQRRGHALTLLAPGRFWYSGLATGVLNGECAPVEDQVDVAALAARTGARFVAGRLAGLDREAGRAILDDGRDLPFDLISLALGSETAPLPGAAALPDRVFPAKPIPSLWRLRQALERRFAMGEAVRAVVAGGGITGAEIAASLAGLAARRGGRLRVTLLAGDGPPLRNLPPTVSGPLLESLRRRGVEVTPGRITAIHPDRLDTSAGPLPFDVVALATGLRPPALLATFGLPLAEDGGLVVDHHLRSPLDARVHGAGDCVALQGHRLPRAGVFAVRQAPVLLHNLLAAAGGGAPRRFRPQRHHLWIMNLGDGTGFASRGARHLQGRLALRWKNWLDRRFLDQFRA</sequence>
<keyword evidence="3" id="KW-0274">FAD</keyword>
<dbReference type="PANTHER" id="PTHR42913:SF9">
    <property type="entry name" value="SLR1591 PROTEIN"/>
    <property type="match status" value="1"/>
</dbReference>
<feature type="domain" description="FAD/NAD(P)-binding" evidence="5">
    <location>
        <begin position="4"/>
        <end position="299"/>
    </location>
</feature>
<keyword evidence="4 6" id="KW-0560">Oxidoreductase</keyword>
<evidence type="ECO:0000256" key="1">
    <source>
        <dbReference type="ARBA" id="ARBA00001974"/>
    </source>
</evidence>
<comment type="cofactor">
    <cofactor evidence="1">
        <name>FAD</name>
        <dbReference type="ChEBI" id="CHEBI:57692"/>
    </cofactor>
</comment>
<dbReference type="Gene3D" id="3.50.50.100">
    <property type="match status" value="1"/>
</dbReference>
<protein>
    <submittedName>
        <fullName evidence="6">NAD(P)/FAD-dependent oxidoreductase</fullName>
        <ecNumber evidence="6">1.6.5.-</ecNumber>
    </submittedName>
</protein>
<accession>A0ABV6J0H5</accession>
<proteinExistence type="predicted"/>
<keyword evidence="7" id="KW-1185">Reference proteome</keyword>